<dbReference type="InterPro" id="IPR014710">
    <property type="entry name" value="RmlC-like_jellyroll"/>
</dbReference>
<keyword evidence="4 9" id="KW-0479">Metal-binding</keyword>
<evidence type="ECO:0000313" key="10">
    <source>
        <dbReference type="EMBL" id="MCO6047394.1"/>
    </source>
</evidence>
<comment type="cofactor">
    <cofactor evidence="9">
        <name>Ni(2+)</name>
        <dbReference type="ChEBI" id="CHEBI:49786"/>
    </cofactor>
    <text evidence="9">Binds 1 nickel ion per monomer.</text>
</comment>
<feature type="binding site" evidence="9">
    <location>
        <position position="93"/>
    </location>
    <ligand>
        <name>Ni(2+)</name>
        <dbReference type="ChEBI" id="CHEBI:49786"/>
    </ligand>
</feature>
<evidence type="ECO:0000256" key="2">
    <source>
        <dbReference type="ARBA" id="ARBA00022596"/>
    </source>
</evidence>
<comment type="catalytic activity">
    <reaction evidence="1 9">
        <text>1,2-dihydroxy-5-(methylsulfanyl)pent-1-en-3-one + O2 = 4-methylsulfanyl-2-oxobutanoate + formate + 2 H(+)</text>
        <dbReference type="Rhea" id="RHEA:24504"/>
        <dbReference type="ChEBI" id="CHEBI:15378"/>
        <dbReference type="ChEBI" id="CHEBI:15379"/>
        <dbReference type="ChEBI" id="CHEBI:15740"/>
        <dbReference type="ChEBI" id="CHEBI:16723"/>
        <dbReference type="ChEBI" id="CHEBI:49252"/>
        <dbReference type="EC" id="1.13.11.54"/>
    </reaction>
</comment>
<protein>
    <recommendedName>
        <fullName evidence="9">Acireductone dioxygenase</fullName>
    </recommendedName>
    <alternativeName>
        <fullName evidence="9">1,2-dihydroxy-3-keto-5-methylthiopentene dioxygenase</fullName>
        <shortName evidence="9">DHK-MTPene dioxygenase</shortName>
    </alternativeName>
    <alternativeName>
        <fullName evidence="9">Acireductone dioxygenase (Fe(2+)-requiring)</fullName>
        <shortName evidence="9">ARD'</shortName>
        <shortName evidence="9">Fe-ARD</shortName>
        <ecNumber evidence="9">1.13.11.54</ecNumber>
    </alternativeName>
    <alternativeName>
        <fullName evidence="9">Acireductone dioxygenase (Ni(2+)-requiring)</fullName>
        <shortName evidence="9">ARD</shortName>
        <shortName evidence="9">Ni-ARD</shortName>
        <ecNumber evidence="9">1.13.11.53</ecNumber>
    </alternativeName>
</protein>
<feature type="binding site" evidence="9">
    <location>
        <position position="91"/>
    </location>
    <ligand>
        <name>Fe(2+)</name>
        <dbReference type="ChEBI" id="CHEBI:29033"/>
    </ligand>
</feature>
<organism evidence="10 11">
    <name type="scientific">Aeoliella straminimaris</name>
    <dbReference type="NCBI Taxonomy" id="2954799"/>
    <lineage>
        <taxon>Bacteria</taxon>
        <taxon>Pseudomonadati</taxon>
        <taxon>Planctomycetota</taxon>
        <taxon>Planctomycetia</taxon>
        <taxon>Pirellulales</taxon>
        <taxon>Lacipirellulaceae</taxon>
        <taxon>Aeoliella</taxon>
    </lineage>
</organism>
<feature type="site" description="May play a role in metal incorporation in vivo" evidence="9">
    <location>
        <position position="90"/>
    </location>
</feature>
<evidence type="ECO:0000313" key="11">
    <source>
        <dbReference type="Proteomes" id="UP001155241"/>
    </source>
</evidence>
<comment type="caution">
    <text evidence="10">The sequence shown here is derived from an EMBL/GenBank/DDBJ whole genome shotgun (WGS) entry which is preliminary data.</text>
</comment>
<name>A0A9X2FET8_9BACT</name>
<feature type="binding site" evidence="9">
    <location>
        <position position="136"/>
    </location>
    <ligand>
        <name>Ni(2+)</name>
        <dbReference type="ChEBI" id="CHEBI:49786"/>
    </ligand>
</feature>
<dbReference type="PANTHER" id="PTHR23418">
    <property type="entry name" value="ACIREDUCTONE DIOXYGENASE"/>
    <property type="match status" value="1"/>
</dbReference>
<evidence type="ECO:0000256" key="4">
    <source>
        <dbReference type="ARBA" id="ARBA00022723"/>
    </source>
</evidence>
<comment type="function">
    <text evidence="9">Catalyzes 2 different reactions between oxygene and the acireductone 1,2-dihydroxy-3-keto-5-methylthiopentene (DHK-MTPene) depending upon the metal bound in the active site. Fe-containing acireductone dioxygenase (Fe-ARD) produces formate and 2-keto-4-methylthiobutyrate (KMTB), the alpha-ketoacid precursor of methionine in the methionine recycle pathway. Ni-containing acireductone dioxygenase (Ni-ARD) produces methylthiopropionate, carbon monoxide and formate, and does not lie on the methionine recycle pathway.</text>
</comment>
<dbReference type="GO" id="GO:0019509">
    <property type="term" value="P:L-methionine salvage from methylthioadenosine"/>
    <property type="evidence" value="ECO:0007669"/>
    <property type="project" value="UniProtKB-UniRule"/>
</dbReference>
<sequence length="193" mass="21778">MATITVADTKQRIDDPTAIEQFLAPYGIWYENWPVAGRLAEDASAEDILAEYAPEIERLKQRGGFVTADVINVSPETPNLDTMLAKFDKEHTHSEDEVRFTVEGRGVFWVRPDEGSVFSIEVETGDLINVPAGTKHWFHLCNDRRIRCIRLFEDPSGWTPEYIEQGVHGEHPPVCWGPNYVAGQSNVKPVVEL</sequence>
<feature type="binding site" evidence="9">
    <location>
        <position position="97"/>
    </location>
    <ligand>
        <name>Ni(2+)</name>
        <dbReference type="ChEBI" id="CHEBI:49786"/>
    </ligand>
</feature>
<comment type="cofactor">
    <cofactor evidence="9">
        <name>Fe(2+)</name>
        <dbReference type="ChEBI" id="CHEBI:29033"/>
    </cofactor>
    <text evidence="9">Binds 1 Fe(2+) cation per monomer.</text>
</comment>
<dbReference type="SUPFAM" id="SSF51182">
    <property type="entry name" value="RmlC-like cupins"/>
    <property type="match status" value="1"/>
</dbReference>
<evidence type="ECO:0000256" key="6">
    <source>
        <dbReference type="ARBA" id="ARBA00023002"/>
    </source>
</evidence>
<proteinExistence type="inferred from homology"/>
<dbReference type="GO" id="GO:0019284">
    <property type="term" value="P:L-methionine salvage from S-adenosylmethionine"/>
    <property type="evidence" value="ECO:0007669"/>
    <property type="project" value="InterPro"/>
</dbReference>
<comment type="catalytic activity">
    <reaction evidence="9">
        <text>1,2-dihydroxy-5-(methylsulfanyl)pent-1-en-3-one + O2 = 3-(methylsulfanyl)propanoate + CO + formate + 2 H(+)</text>
        <dbReference type="Rhea" id="RHEA:14161"/>
        <dbReference type="ChEBI" id="CHEBI:15378"/>
        <dbReference type="ChEBI" id="CHEBI:15379"/>
        <dbReference type="ChEBI" id="CHEBI:15740"/>
        <dbReference type="ChEBI" id="CHEBI:17245"/>
        <dbReference type="ChEBI" id="CHEBI:49016"/>
        <dbReference type="ChEBI" id="CHEBI:49252"/>
        <dbReference type="EC" id="1.13.11.53"/>
    </reaction>
</comment>
<dbReference type="InterPro" id="IPR023956">
    <property type="entry name" value="ARD_bac"/>
</dbReference>
<dbReference type="GO" id="GO:0010309">
    <property type="term" value="F:acireductone dioxygenase [iron(II)-requiring] activity"/>
    <property type="evidence" value="ECO:0007669"/>
    <property type="project" value="UniProtKB-UniRule"/>
</dbReference>
<comment type="pathway">
    <text evidence="9">Amino-acid biosynthesis; L-methionine biosynthesis via salvage pathway; L-methionine from S-methyl-5-thio-alpha-D-ribose 1-phosphate: step 5/6.</text>
</comment>
<comment type="similarity">
    <text evidence="9">Belongs to the acireductone dioxygenase (ARD) family.</text>
</comment>
<keyword evidence="3 9" id="KW-0028">Amino-acid biosynthesis</keyword>
<keyword evidence="8 9" id="KW-0486">Methionine biosynthesis</keyword>
<feature type="binding site" evidence="9">
    <location>
        <position position="136"/>
    </location>
    <ligand>
        <name>Fe(2+)</name>
        <dbReference type="ChEBI" id="CHEBI:29033"/>
    </ligand>
</feature>
<dbReference type="Gene3D" id="2.60.120.10">
    <property type="entry name" value="Jelly Rolls"/>
    <property type="match status" value="1"/>
</dbReference>
<keyword evidence="6 9" id="KW-0560">Oxidoreductase</keyword>
<evidence type="ECO:0000256" key="3">
    <source>
        <dbReference type="ARBA" id="ARBA00022605"/>
    </source>
</evidence>
<dbReference type="GO" id="GO:0016151">
    <property type="term" value="F:nickel cation binding"/>
    <property type="evidence" value="ECO:0007669"/>
    <property type="project" value="UniProtKB-UniRule"/>
</dbReference>
<dbReference type="AlphaFoldDB" id="A0A9X2FET8"/>
<dbReference type="Pfam" id="PF03079">
    <property type="entry name" value="ARD"/>
    <property type="match status" value="1"/>
</dbReference>
<dbReference type="GO" id="GO:0005506">
    <property type="term" value="F:iron ion binding"/>
    <property type="evidence" value="ECO:0007669"/>
    <property type="project" value="UniProtKB-UniRule"/>
</dbReference>
<keyword evidence="5 9" id="KW-0223">Dioxygenase</keyword>
<dbReference type="GO" id="GO:0010308">
    <property type="term" value="F:acireductone dioxygenase (Ni2+-requiring) activity"/>
    <property type="evidence" value="ECO:0007669"/>
    <property type="project" value="UniProtKB-UniRule"/>
</dbReference>
<dbReference type="EC" id="1.13.11.54" evidence="9"/>
<feature type="binding site" evidence="9">
    <location>
        <position position="97"/>
    </location>
    <ligand>
        <name>Fe(2+)</name>
        <dbReference type="ChEBI" id="CHEBI:29033"/>
    </ligand>
</feature>
<dbReference type="RefSeq" id="WP_252855505.1">
    <property type="nucleotide sequence ID" value="NZ_JAMXLR010000092.1"/>
</dbReference>
<dbReference type="PANTHER" id="PTHR23418:SF0">
    <property type="entry name" value="ACIREDUCTONE DIOXYGENASE"/>
    <property type="match status" value="1"/>
</dbReference>
<dbReference type="CDD" id="cd02232">
    <property type="entry name" value="cupin_ARD"/>
    <property type="match status" value="1"/>
</dbReference>
<evidence type="ECO:0000256" key="9">
    <source>
        <dbReference type="HAMAP-Rule" id="MF_01682"/>
    </source>
</evidence>
<evidence type="ECO:0000256" key="1">
    <source>
        <dbReference type="ARBA" id="ARBA00000428"/>
    </source>
</evidence>
<gene>
    <name evidence="9" type="primary">mtnD</name>
    <name evidence="10" type="ORF">NG895_26120</name>
</gene>
<dbReference type="Proteomes" id="UP001155241">
    <property type="component" value="Unassembled WGS sequence"/>
</dbReference>
<dbReference type="HAMAP" id="MF_01682">
    <property type="entry name" value="Salvage_MtnD"/>
    <property type="match status" value="1"/>
</dbReference>
<feature type="site" description="Important to generate the dianion" evidence="9">
    <location>
        <position position="99"/>
    </location>
</feature>
<evidence type="ECO:0000256" key="5">
    <source>
        <dbReference type="ARBA" id="ARBA00022964"/>
    </source>
</evidence>
<reference evidence="10" key="1">
    <citation type="submission" date="2022-06" db="EMBL/GenBank/DDBJ databases">
        <title>Aeoliella straminimaris, a novel planctomycete from sediments.</title>
        <authorList>
            <person name="Vitorino I.R."/>
            <person name="Lage O.M."/>
        </authorList>
    </citation>
    <scope>NUCLEOTIDE SEQUENCE</scope>
    <source>
        <strain evidence="10">ICT_H6.2</strain>
    </source>
</reference>
<feature type="site" description="May play a role in transmitting local conformational changes" evidence="9">
    <location>
        <position position="96"/>
    </location>
</feature>
<feature type="binding site" evidence="9">
    <location>
        <position position="91"/>
    </location>
    <ligand>
        <name>Ni(2+)</name>
        <dbReference type="ChEBI" id="CHEBI:49786"/>
    </ligand>
</feature>
<comment type="subunit">
    <text evidence="9">Monomer.</text>
</comment>
<dbReference type="InterPro" id="IPR004313">
    <property type="entry name" value="ARD"/>
</dbReference>
<dbReference type="EC" id="1.13.11.53" evidence="9"/>
<dbReference type="InterPro" id="IPR011051">
    <property type="entry name" value="RmlC_Cupin_sf"/>
</dbReference>
<keyword evidence="7 9" id="KW-0408">Iron</keyword>
<accession>A0A9X2FET8</accession>
<dbReference type="EMBL" id="JAMXLR010000092">
    <property type="protein sequence ID" value="MCO6047394.1"/>
    <property type="molecule type" value="Genomic_DNA"/>
</dbReference>
<keyword evidence="2 9" id="KW-0533">Nickel</keyword>
<evidence type="ECO:0000256" key="7">
    <source>
        <dbReference type="ARBA" id="ARBA00023004"/>
    </source>
</evidence>
<evidence type="ECO:0000256" key="8">
    <source>
        <dbReference type="ARBA" id="ARBA00023167"/>
    </source>
</evidence>
<keyword evidence="11" id="KW-1185">Reference proteome</keyword>
<feature type="binding site" evidence="9">
    <location>
        <position position="93"/>
    </location>
    <ligand>
        <name>Fe(2+)</name>
        <dbReference type="ChEBI" id="CHEBI:29033"/>
    </ligand>
</feature>